<dbReference type="AlphaFoldDB" id="A0A1B6HVV7"/>
<feature type="non-terminal residue" evidence="2">
    <location>
        <position position="157"/>
    </location>
</feature>
<organism evidence="2">
    <name type="scientific">Homalodisca liturata</name>
    <dbReference type="NCBI Taxonomy" id="320908"/>
    <lineage>
        <taxon>Eukaryota</taxon>
        <taxon>Metazoa</taxon>
        <taxon>Ecdysozoa</taxon>
        <taxon>Arthropoda</taxon>
        <taxon>Hexapoda</taxon>
        <taxon>Insecta</taxon>
        <taxon>Pterygota</taxon>
        <taxon>Neoptera</taxon>
        <taxon>Paraneoptera</taxon>
        <taxon>Hemiptera</taxon>
        <taxon>Auchenorrhyncha</taxon>
        <taxon>Membracoidea</taxon>
        <taxon>Cicadellidae</taxon>
        <taxon>Cicadellinae</taxon>
        <taxon>Proconiini</taxon>
        <taxon>Homalodisca</taxon>
    </lineage>
</organism>
<evidence type="ECO:0000313" key="2">
    <source>
        <dbReference type="EMBL" id="JAS78801.1"/>
    </source>
</evidence>
<feature type="compositionally biased region" description="Low complexity" evidence="1">
    <location>
        <begin position="18"/>
        <end position="27"/>
    </location>
</feature>
<feature type="compositionally biased region" description="Polar residues" evidence="1">
    <location>
        <begin position="49"/>
        <end position="58"/>
    </location>
</feature>
<accession>A0A1B6HVV7</accession>
<gene>
    <name evidence="2" type="ORF">g.49494</name>
</gene>
<feature type="region of interest" description="Disordered" evidence="1">
    <location>
        <begin position="106"/>
        <end position="157"/>
    </location>
</feature>
<feature type="non-terminal residue" evidence="2">
    <location>
        <position position="1"/>
    </location>
</feature>
<reference evidence="2" key="1">
    <citation type="submission" date="2015-11" db="EMBL/GenBank/DDBJ databases">
        <title>De novo transcriptome assembly of four potential Pierce s Disease insect vectors from Arizona vineyards.</title>
        <authorList>
            <person name="Tassone E.E."/>
        </authorList>
    </citation>
    <scope>NUCLEOTIDE SEQUENCE</scope>
</reference>
<protein>
    <submittedName>
        <fullName evidence="2">Uncharacterized protein</fullName>
    </submittedName>
</protein>
<sequence>TSKGASKTDHPTLVPRQRSGSRGSSAAVNEVTPPAVSSQVQPATKRANTRSADSNVQPATPPTKRASRMTSSVEKPEEKAVSTAPVVTSATQAVLNKRAAAREKAAAMSASAESKNVTTPAPELTKPIPQNVGLLSTRSAAKIPPNAPLITPIPPAE</sequence>
<dbReference type="EMBL" id="GECU01028905">
    <property type="protein sequence ID" value="JAS78801.1"/>
    <property type="molecule type" value="Transcribed_RNA"/>
</dbReference>
<feature type="compositionally biased region" description="Low complexity" evidence="1">
    <location>
        <begin position="106"/>
        <end position="115"/>
    </location>
</feature>
<name>A0A1B6HVV7_9HEMI</name>
<feature type="compositionally biased region" description="Pro residues" evidence="1">
    <location>
        <begin position="145"/>
        <end position="157"/>
    </location>
</feature>
<proteinExistence type="predicted"/>
<feature type="compositionally biased region" description="Basic and acidic residues" evidence="1">
    <location>
        <begin position="1"/>
        <end position="10"/>
    </location>
</feature>
<evidence type="ECO:0000256" key="1">
    <source>
        <dbReference type="SAM" id="MobiDB-lite"/>
    </source>
</evidence>
<feature type="region of interest" description="Disordered" evidence="1">
    <location>
        <begin position="1"/>
        <end position="85"/>
    </location>
</feature>